<dbReference type="RefSeq" id="WP_189605824.1">
    <property type="nucleotide sequence ID" value="NZ_BMXB01000018.1"/>
</dbReference>
<feature type="transmembrane region" description="Helical" evidence="4">
    <location>
        <begin position="313"/>
        <end position="338"/>
    </location>
</feature>
<evidence type="ECO:0000256" key="1">
    <source>
        <dbReference type="ARBA" id="ARBA00022692"/>
    </source>
</evidence>
<gene>
    <name evidence="6" type="ORF">GCM10007103_31440</name>
</gene>
<dbReference type="InterPro" id="IPR020846">
    <property type="entry name" value="MFS_dom"/>
</dbReference>
<evidence type="ECO:0000313" key="7">
    <source>
        <dbReference type="Proteomes" id="UP000610456"/>
    </source>
</evidence>
<feature type="transmembrane region" description="Helical" evidence="4">
    <location>
        <begin position="76"/>
        <end position="94"/>
    </location>
</feature>
<dbReference type="PANTHER" id="PTHR11360:SF317">
    <property type="entry name" value="MAJOR FACILITATOR SUPERFAMILY (MFS) PROFILE DOMAIN-CONTAINING PROTEIN-RELATED"/>
    <property type="match status" value="1"/>
</dbReference>
<name>A0A918SLS1_9FLAO</name>
<dbReference type="InterPro" id="IPR050327">
    <property type="entry name" value="Proton-linked_MCT"/>
</dbReference>
<dbReference type="PROSITE" id="PS50850">
    <property type="entry name" value="MFS"/>
    <property type="match status" value="1"/>
</dbReference>
<dbReference type="InterPro" id="IPR036259">
    <property type="entry name" value="MFS_trans_sf"/>
</dbReference>
<protein>
    <submittedName>
        <fullName evidence="6">MFS transporter</fullName>
    </submittedName>
</protein>
<dbReference type="EMBL" id="BMXB01000018">
    <property type="protein sequence ID" value="GHA48188.1"/>
    <property type="molecule type" value="Genomic_DNA"/>
</dbReference>
<dbReference type="SUPFAM" id="SSF103473">
    <property type="entry name" value="MFS general substrate transporter"/>
    <property type="match status" value="1"/>
</dbReference>
<dbReference type="InterPro" id="IPR011701">
    <property type="entry name" value="MFS"/>
</dbReference>
<feature type="transmembrane region" description="Helical" evidence="4">
    <location>
        <begin position="227"/>
        <end position="248"/>
    </location>
</feature>
<sequence length="424" mass="45845">MEKIKNRWLIAGSAVGIHISIGSVYAWSVYTQPLIKQLGWELSDTQFTFSLAIFILGISAAFLGHFLEKNGPRKSGLLAATFFGVGVAGSGLAVHLQSIYLLYLFYGLFGGIGLGLGYIAPVSTLIKWFPDRRGLATGMAVMGFGFAALLSSPVIVYLIENVGIANTFFIMGSAYFVIMFISSLYLAPPPKDWLPAGLRATKDPGVKVEKETFSLTAREALKTRRFWYLWLMFFINISCGIAIISVASPMAQEYTGLTVVAAATMVGVMGLFNGAGRIGWATLSDKIGRPAMFTVFFVLQIIAFFLLPGVSNAILFQGLIFLILSCYGGGFATVPAFIGDIFGTKELGMILGYMLTAWAAAGMAGPLFAAWTRSVTQSYNGTLYFFAALLLVALLISFLMGYEVNKLRKEKQPALKSTSEASLS</sequence>
<feature type="transmembrane region" description="Helical" evidence="4">
    <location>
        <begin position="165"/>
        <end position="187"/>
    </location>
</feature>
<dbReference type="PANTHER" id="PTHR11360">
    <property type="entry name" value="MONOCARBOXYLATE TRANSPORTER"/>
    <property type="match status" value="1"/>
</dbReference>
<dbReference type="Gene3D" id="1.20.1250.20">
    <property type="entry name" value="MFS general substrate transporter like domains"/>
    <property type="match status" value="2"/>
</dbReference>
<reference evidence="6" key="1">
    <citation type="journal article" date="2014" name="Int. J. Syst. Evol. Microbiol.">
        <title>Complete genome sequence of Corynebacterium casei LMG S-19264T (=DSM 44701T), isolated from a smear-ripened cheese.</title>
        <authorList>
            <consortium name="US DOE Joint Genome Institute (JGI-PGF)"/>
            <person name="Walter F."/>
            <person name="Albersmeier A."/>
            <person name="Kalinowski J."/>
            <person name="Ruckert C."/>
        </authorList>
    </citation>
    <scope>NUCLEOTIDE SEQUENCE</scope>
    <source>
        <strain evidence="6">KCTC 12719</strain>
    </source>
</reference>
<dbReference type="Pfam" id="PF07690">
    <property type="entry name" value="MFS_1"/>
    <property type="match status" value="1"/>
</dbReference>
<keyword evidence="7" id="KW-1185">Reference proteome</keyword>
<organism evidence="6 7">
    <name type="scientific">Salinimicrobium marinum</name>
    <dbReference type="NCBI Taxonomy" id="680283"/>
    <lineage>
        <taxon>Bacteria</taxon>
        <taxon>Pseudomonadati</taxon>
        <taxon>Bacteroidota</taxon>
        <taxon>Flavobacteriia</taxon>
        <taxon>Flavobacteriales</taxon>
        <taxon>Flavobacteriaceae</taxon>
        <taxon>Salinimicrobium</taxon>
    </lineage>
</organism>
<reference evidence="6" key="2">
    <citation type="submission" date="2020-09" db="EMBL/GenBank/DDBJ databases">
        <authorList>
            <person name="Sun Q."/>
            <person name="Kim S."/>
        </authorList>
    </citation>
    <scope>NUCLEOTIDE SEQUENCE</scope>
    <source>
        <strain evidence="6">KCTC 12719</strain>
    </source>
</reference>
<feature type="transmembrane region" description="Helical" evidence="4">
    <location>
        <begin position="134"/>
        <end position="159"/>
    </location>
</feature>
<keyword evidence="1 4" id="KW-0812">Transmembrane</keyword>
<dbReference type="CDD" id="cd17353">
    <property type="entry name" value="MFS_OFA_like"/>
    <property type="match status" value="1"/>
</dbReference>
<keyword evidence="3 4" id="KW-0472">Membrane</keyword>
<feature type="transmembrane region" description="Helical" evidence="4">
    <location>
        <begin position="287"/>
        <end position="307"/>
    </location>
</feature>
<evidence type="ECO:0000313" key="6">
    <source>
        <dbReference type="EMBL" id="GHA48188.1"/>
    </source>
</evidence>
<feature type="transmembrane region" description="Helical" evidence="4">
    <location>
        <begin position="350"/>
        <end position="371"/>
    </location>
</feature>
<evidence type="ECO:0000259" key="5">
    <source>
        <dbReference type="PROSITE" id="PS50850"/>
    </source>
</evidence>
<dbReference type="Proteomes" id="UP000610456">
    <property type="component" value="Unassembled WGS sequence"/>
</dbReference>
<keyword evidence="2 4" id="KW-1133">Transmembrane helix</keyword>
<evidence type="ECO:0000256" key="4">
    <source>
        <dbReference type="SAM" id="Phobius"/>
    </source>
</evidence>
<feature type="transmembrane region" description="Helical" evidence="4">
    <location>
        <begin position="7"/>
        <end position="27"/>
    </location>
</feature>
<feature type="transmembrane region" description="Helical" evidence="4">
    <location>
        <begin position="47"/>
        <end position="67"/>
    </location>
</feature>
<comment type="caution">
    <text evidence="6">The sequence shown here is derived from an EMBL/GenBank/DDBJ whole genome shotgun (WGS) entry which is preliminary data.</text>
</comment>
<evidence type="ECO:0000256" key="2">
    <source>
        <dbReference type="ARBA" id="ARBA00022989"/>
    </source>
</evidence>
<proteinExistence type="predicted"/>
<dbReference type="AlphaFoldDB" id="A0A918SLS1"/>
<feature type="transmembrane region" description="Helical" evidence="4">
    <location>
        <begin position="254"/>
        <end position="275"/>
    </location>
</feature>
<feature type="transmembrane region" description="Helical" evidence="4">
    <location>
        <begin position="100"/>
        <end position="122"/>
    </location>
</feature>
<accession>A0A918SLS1</accession>
<dbReference type="GO" id="GO:0022857">
    <property type="term" value="F:transmembrane transporter activity"/>
    <property type="evidence" value="ECO:0007669"/>
    <property type="project" value="InterPro"/>
</dbReference>
<feature type="transmembrane region" description="Helical" evidence="4">
    <location>
        <begin position="383"/>
        <end position="402"/>
    </location>
</feature>
<feature type="domain" description="Major facilitator superfamily (MFS) profile" evidence="5">
    <location>
        <begin position="1"/>
        <end position="405"/>
    </location>
</feature>
<evidence type="ECO:0000256" key="3">
    <source>
        <dbReference type="ARBA" id="ARBA00023136"/>
    </source>
</evidence>